<dbReference type="AlphaFoldDB" id="K1XPX5"/>
<evidence type="ECO:0000313" key="2">
    <source>
        <dbReference type="EMBL" id="EKD14589.1"/>
    </source>
</evidence>
<accession>K1XPX5</accession>
<gene>
    <name evidence="2" type="ORF">MBM_07310</name>
</gene>
<keyword evidence="3" id="KW-1185">Reference proteome</keyword>
<dbReference type="KEGG" id="mbe:MBM_07310"/>
<dbReference type="EMBL" id="JH921445">
    <property type="protein sequence ID" value="EKD14589.1"/>
    <property type="molecule type" value="Genomic_DNA"/>
</dbReference>
<proteinExistence type="predicted"/>
<feature type="compositionally biased region" description="Polar residues" evidence="1">
    <location>
        <begin position="72"/>
        <end position="86"/>
    </location>
</feature>
<sequence length="135" mass="14403">MSCPRFTNAVSHRGVEQRETGDASVRLKGKASGIAAMRSVSDSKPSLPIMPAGPDETDNHPVGAVTEHVAKTASSKTESNASTHPLHQQEPPKGDKVEFIYSSGKPGPAESDKLAGIQQEGTKEEREARTKELNK</sequence>
<feature type="compositionally biased region" description="Basic and acidic residues" evidence="1">
    <location>
        <begin position="121"/>
        <end position="135"/>
    </location>
</feature>
<evidence type="ECO:0000256" key="1">
    <source>
        <dbReference type="SAM" id="MobiDB-lite"/>
    </source>
</evidence>
<organism evidence="2 3">
    <name type="scientific">Marssonina brunnea f. sp. multigermtubi (strain MB_m1)</name>
    <name type="common">Marssonina leaf spot fungus</name>
    <dbReference type="NCBI Taxonomy" id="1072389"/>
    <lineage>
        <taxon>Eukaryota</taxon>
        <taxon>Fungi</taxon>
        <taxon>Dikarya</taxon>
        <taxon>Ascomycota</taxon>
        <taxon>Pezizomycotina</taxon>
        <taxon>Leotiomycetes</taxon>
        <taxon>Helotiales</taxon>
        <taxon>Drepanopezizaceae</taxon>
        <taxon>Drepanopeziza</taxon>
    </lineage>
</organism>
<feature type="region of interest" description="Disordered" evidence="1">
    <location>
        <begin position="1"/>
        <end position="135"/>
    </location>
</feature>
<reference evidence="2 3" key="1">
    <citation type="journal article" date="2012" name="BMC Genomics">
        <title>Sequencing the genome of Marssonina brunnea reveals fungus-poplar co-evolution.</title>
        <authorList>
            <person name="Zhu S."/>
            <person name="Cao Y.-Z."/>
            <person name="Jiang C."/>
            <person name="Tan B.-Y."/>
            <person name="Wang Z."/>
            <person name="Feng S."/>
            <person name="Zhang L."/>
            <person name="Su X.-H."/>
            <person name="Brejova B."/>
            <person name="Vinar T."/>
            <person name="Xu M."/>
            <person name="Wang M.-X."/>
            <person name="Zhang S.-G."/>
            <person name="Huang M.-R."/>
            <person name="Wu R."/>
            <person name="Zhou Y."/>
        </authorList>
    </citation>
    <scope>NUCLEOTIDE SEQUENCE [LARGE SCALE GENOMIC DNA]</scope>
    <source>
        <strain evidence="2 3">MB_m1</strain>
    </source>
</reference>
<dbReference type="Proteomes" id="UP000006753">
    <property type="component" value="Unassembled WGS sequence"/>
</dbReference>
<evidence type="ECO:0000313" key="3">
    <source>
        <dbReference type="Proteomes" id="UP000006753"/>
    </source>
</evidence>
<dbReference type="OrthoDB" id="2532734at2759"/>
<dbReference type="OMA" id="FRHHEAN"/>
<dbReference type="HOGENOM" id="CLU_1886200_0_0_1"/>
<protein>
    <submittedName>
        <fullName evidence="2">Uncharacterized protein</fullName>
    </submittedName>
</protein>
<dbReference type="InParanoid" id="K1XPX5"/>
<name>K1XPX5_MARBU</name>